<evidence type="ECO:0000259" key="2">
    <source>
        <dbReference type="Pfam" id="PF00656"/>
    </source>
</evidence>
<gene>
    <name evidence="3" type="ORF">N7452_008951</name>
</gene>
<dbReference type="Pfam" id="PF00656">
    <property type="entry name" value="Peptidase_C14"/>
    <property type="match status" value="1"/>
</dbReference>
<dbReference type="Gene3D" id="3.40.50.1460">
    <property type="match status" value="1"/>
</dbReference>
<feature type="domain" description="Peptidase C14 caspase" evidence="2">
    <location>
        <begin position="16"/>
        <end position="295"/>
    </location>
</feature>
<dbReference type="AlphaFoldDB" id="A0A9W9Q7S4"/>
<reference evidence="3" key="1">
    <citation type="submission" date="2022-12" db="EMBL/GenBank/DDBJ databases">
        <authorList>
            <person name="Petersen C."/>
        </authorList>
    </citation>
    <scope>NUCLEOTIDE SEQUENCE</scope>
    <source>
        <strain evidence="3">IBT 35673</strain>
    </source>
</reference>
<accession>A0A9W9Q7S4</accession>
<protein>
    <recommendedName>
        <fullName evidence="2">Peptidase C14 caspase domain-containing protein</fullName>
    </recommendedName>
</protein>
<dbReference type="EMBL" id="JAPZBQ010000005">
    <property type="protein sequence ID" value="KAJ5328561.1"/>
    <property type="molecule type" value="Genomic_DNA"/>
</dbReference>
<dbReference type="Proteomes" id="UP001147695">
    <property type="component" value="Unassembled WGS sequence"/>
</dbReference>
<evidence type="ECO:0000313" key="3">
    <source>
        <dbReference type="EMBL" id="KAJ5328561.1"/>
    </source>
</evidence>
<sequence length="679" mass="75890">MSISNTSNTSTEEPQRWAILIGINFYKDPINRLSGCVRDVTNIQACLETIGGPLNIFTFTASTPSGPDASYPSEPKAMWPTYSNFTSTIEQILHSGRKDDFVYIHFSGHGRRLRRAEKERGDFALVLVGDDDDRDEIEGFDLTKRLKMMIEKGINVTLVLDCCFSGSTPRQAGESGTATRTIGHRKLDHAIPLDLETDLRPGDPATGILRDAKFVPKWLLEPDGYGILAACGPHEVAKELNYNGERNGALSVFLCQAFYALQKAGVEMSHQELYQQICVQFHNYYPQQHPMLYGNPRHMFFGGPGNTCLAGGLPVFRSRDRKFLFLTAGYAHGVEMNDEFRLSPISSRSLNSPPRGREEFRAQVIAVHALVSELAPLNPNEPIDQVKTGWIANRRTWQSGPKIHVCLSETISSLDQWMAELSRRNEVVNLSFDSNEETPSLFHVTFEEQKGYEITDHKGQIQYGLLFNAGSSLQSVQAVFDLLERAAAFKFVEGLQNKQPDSAFEQSFEISLLNAKGEDFSAHGIVEIKSNEILTIKVRNLSSQPLYIAILDLCPSWKIECLTQIDGGGDYIPVPATSDTFSGEENQQFQMVVPSWARSKGLKRCEDVIKVFITREPTSFSSLLLPAAALDGSREQQYLGRSFIERNINLLMNGSLRSSTTQSADWSTRNFIIVTEDEL</sequence>
<proteinExistence type="inferred from homology"/>
<comment type="caution">
    <text evidence="3">The sequence shown here is derived from an EMBL/GenBank/DDBJ whole genome shotgun (WGS) entry which is preliminary data.</text>
</comment>
<reference evidence="3" key="2">
    <citation type="journal article" date="2023" name="IMA Fungus">
        <title>Comparative genomic study of the Penicillium genus elucidates a diverse pangenome and 15 lateral gene transfer events.</title>
        <authorList>
            <person name="Petersen C."/>
            <person name="Sorensen T."/>
            <person name="Nielsen M.R."/>
            <person name="Sondergaard T.E."/>
            <person name="Sorensen J.L."/>
            <person name="Fitzpatrick D.A."/>
            <person name="Frisvad J.C."/>
            <person name="Nielsen K.L."/>
        </authorList>
    </citation>
    <scope>NUCLEOTIDE SEQUENCE</scope>
    <source>
        <strain evidence="3">IBT 35673</strain>
    </source>
</reference>
<dbReference type="GO" id="GO:0005737">
    <property type="term" value="C:cytoplasm"/>
    <property type="evidence" value="ECO:0007669"/>
    <property type="project" value="TreeGrafter"/>
</dbReference>
<organism evidence="3 4">
    <name type="scientific">Penicillium brevicompactum</name>
    <dbReference type="NCBI Taxonomy" id="5074"/>
    <lineage>
        <taxon>Eukaryota</taxon>
        <taxon>Fungi</taxon>
        <taxon>Dikarya</taxon>
        <taxon>Ascomycota</taxon>
        <taxon>Pezizomycotina</taxon>
        <taxon>Eurotiomycetes</taxon>
        <taxon>Eurotiomycetidae</taxon>
        <taxon>Eurotiales</taxon>
        <taxon>Aspergillaceae</taxon>
        <taxon>Penicillium</taxon>
    </lineage>
</organism>
<evidence type="ECO:0000256" key="1">
    <source>
        <dbReference type="ARBA" id="ARBA00009005"/>
    </source>
</evidence>
<dbReference type="InterPro" id="IPR011600">
    <property type="entry name" value="Pept_C14_caspase"/>
</dbReference>
<dbReference type="GO" id="GO:0004197">
    <property type="term" value="F:cysteine-type endopeptidase activity"/>
    <property type="evidence" value="ECO:0007669"/>
    <property type="project" value="InterPro"/>
</dbReference>
<comment type="similarity">
    <text evidence="1">Belongs to the peptidase C14B family.</text>
</comment>
<dbReference type="GO" id="GO:0006508">
    <property type="term" value="P:proteolysis"/>
    <property type="evidence" value="ECO:0007669"/>
    <property type="project" value="InterPro"/>
</dbReference>
<name>A0A9W9Q7S4_PENBR</name>
<dbReference type="PANTHER" id="PTHR48104">
    <property type="entry name" value="METACASPASE-4"/>
    <property type="match status" value="1"/>
</dbReference>
<dbReference type="InterPro" id="IPR050452">
    <property type="entry name" value="Metacaspase"/>
</dbReference>
<evidence type="ECO:0000313" key="4">
    <source>
        <dbReference type="Proteomes" id="UP001147695"/>
    </source>
</evidence>
<dbReference type="PANTHER" id="PTHR48104:SF30">
    <property type="entry name" value="METACASPASE-1"/>
    <property type="match status" value="1"/>
</dbReference>